<reference evidence="7" key="2">
    <citation type="journal article" date="2007" name="Science">
        <title>Draft genome sequence of the sexually transmitted pathogen Trichomonas vaginalis.</title>
        <authorList>
            <person name="Carlton J.M."/>
            <person name="Hirt R.P."/>
            <person name="Silva J.C."/>
            <person name="Delcher A.L."/>
            <person name="Schatz M."/>
            <person name="Zhao Q."/>
            <person name="Wortman J.R."/>
            <person name="Bidwell S.L."/>
            <person name="Alsmark U.C.M."/>
            <person name="Besteiro S."/>
            <person name="Sicheritz-Ponten T."/>
            <person name="Noel C.J."/>
            <person name="Dacks J.B."/>
            <person name="Foster P.G."/>
            <person name="Simillion C."/>
            <person name="Van de Peer Y."/>
            <person name="Miranda-Saavedra D."/>
            <person name="Barton G.J."/>
            <person name="Westrop G.D."/>
            <person name="Mueller S."/>
            <person name="Dessi D."/>
            <person name="Fiori P.L."/>
            <person name="Ren Q."/>
            <person name="Paulsen I."/>
            <person name="Zhang H."/>
            <person name="Bastida-Corcuera F.D."/>
            <person name="Simoes-Barbosa A."/>
            <person name="Brown M.T."/>
            <person name="Hayes R.D."/>
            <person name="Mukherjee M."/>
            <person name="Okumura C.Y."/>
            <person name="Schneider R."/>
            <person name="Smith A.J."/>
            <person name="Vanacova S."/>
            <person name="Villalvazo M."/>
            <person name="Haas B.J."/>
            <person name="Pertea M."/>
            <person name="Feldblyum T.V."/>
            <person name="Utterback T.R."/>
            <person name="Shu C.L."/>
            <person name="Osoegawa K."/>
            <person name="de Jong P.J."/>
            <person name="Hrdy I."/>
            <person name="Horvathova L."/>
            <person name="Zubacova Z."/>
            <person name="Dolezal P."/>
            <person name="Malik S.B."/>
            <person name="Logsdon J.M. Jr."/>
            <person name="Henze K."/>
            <person name="Gupta A."/>
            <person name="Wang C.C."/>
            <person name="Dunne R.L."/>
            <person name="Upcroft J.A."/>
            <person name="Upcroft P."/>
            <person name="White O."/>
            <person name="Salzberg S.L."/>
            <person name="Tang P."/>
            <person name="Chiu C.-H."/>
            <person name="Lee Y.-S."/>
            <person name="Embley T.M."/>
            <person name="Coombs G.H."/>
            <person name="Mottram J.C."/>
            <person name="Tachezy J."/>
            <person name="Fraser-Liggett C.M."/>
            <person name="Johnson P.J."/>
        </authorList>
    </citation>
    <scope>NUCLEOTIDE SEQUENCE [LARGE SCALE GENOMIC DNA]</scope>
    <source>
        <strain evidence="7">G3</strain>
    </source>
</reference>
<dbReference type="STRING" id="5722.A2FXJ8"/>
<dbReference type="GO" id="GO:0005634">
    <property type="term" value="C:nucleus"/>
    <property type="evidence" value="ECO:0000318"/>
    <property type="project" value="GO_Central"/>
</dbReference>
<dbReference type="InterPro" id="IPR017930">
    <property type="entry name" value="Myb_dom"/>
</dbReference>
<feature type="domain" description="HTH myb-type" evidence="6">
    <location>
        <begin position="80"/>
        <end position="136"/>
    </location>
</feature>
<dbReference type="PROSITE" id="PS50090">
    <property type="entry name" value="MYB_LIKE"/>
    <property type="match status" value="2"/>
</dbReference>
<dbReference type="GO" id="GO:0006355">
    <property type="term" value="P:regulation of DNA-templated transcription"/>
    <property type="evidence" value="ECO:0000318"/>
    <property type="project" value="GO_Central"/>
</dbReference>
<dbReference type="InterPro" id="IPR051575">
    <property type="entry name" value="Myb-like_DNA-bd"/>
</dbReference>
<feature type="domain" description="HTH myb-type" evidence="6">
    <location>
        <begin position="137"/>
        <end position="187"/>
    </location>
</feature>
<dbReference type="VEuPathDB" id="TrichDB:TVAG_036770"/>
<evidence type="ECO:0000259" key="5">
    <source>
        <dbReference type="PROSITE" id="PS50090"/>
    </source>
</evidence>
<name>A2FXJ8_TRIV3</name>
<organism evidence="7 8">
    <name type="scientific">Trichomonas vaginalis (strain ATCC PRA-98 / G3)</name>
    <dbReference type="NCBI Taxonomy" id="412133"/>
    <lineage>
        <taxon>Eukaryota</taxon>
        <taxon>Metamonada</taxon>
        <taxon>Parabasalia</taxon>
        <taxon>Trichomonadida</taxon>
        <taxon>Trichomonadidae</taxon>
        <taxon>Trichomonas</taxon>
    </lineage>
</organism>
<dbReference type="AlphaFoldDB" id="A2FXJ8"/>
<evidence type="ECO:0000256" key="1">
    <source>
        <dbReference type="ARBA" id="ARBA00023015"/>
    </source>
</evidence>
<dbReference type="PROSITE" id="PS51294">
    <property type="entry name" value="HTH_MYB"/>
    <property type="match status" value="2"/>
</dbReference>
<evidence type="ECO:0000256" key="4">
    <source>
        <dbReference type="ARBA" id="ARBA00023242"/>
    </source>
</evidence>
<dbReference type="Proteomes" id="UP000001542">
    <property type="component" value="Unassembled WGS sequence"/>
</dbReference>
<sequence length="264" mass="29815">MSQSSNNICDIVLASVPVYEQQNMKTLIYQFITGAITLQEAKNQSIKIIGTSFPIENLSNLLIVDNHPLPYCERGNSYEKSAKKIKSWKSIEDQRLIAGIHKYGPEDWSNIAKFVGSGRTTGQCSQRWLRSLNPLINKGPWTQDEDCRLMECVKNYGDHSWTKVASTLVGRTDVQCRYRYQLIAKKYPADLGITLDEVISKFFKPAMKSSEEVKTVQAEKKDQDGVIPICKVKDNLTNMIQPIPLFDIIPEANADATSIFSMLD</sequence>
<dbReference type="OrthoDB" id="1410009at2759"/>
<dbReference type="GO" id="GO:0000981">
    <property type="term" value="F:DNA-binding transcription factor activity, RNA polymerase II-specific"/>
    <property type="evidence" value="ECO:0000318"/>
    <property type="project" value="GO_Central"/>
</dbReference>
<feature type="domain" description="Myb-like" evidence="5">
    <location>
        <begin position="133"/>
        <end position="184"/>
    </location>
</feature>
<evidence type="ECO:0000313" key="7">
    <source>
        <dbReference type="EMBL" id="EAX90365.1"/>
    </source>
</evidence>
<dbReference type="RefSeq" id="XP_001303295.1">
    <property type="nucleotide sequence ID" value="XM_001303294.1"/>
</dbReference>
<protein>
    <submittedName>
        <fullName evidence="7">Myb-like DNA-binding domain containing protein</fullName>
    </submittedName>
</protein>
<keyword evidence="2 7" id="KW-0238">DNA-binding</keyword>
<dbReference type="KEGG" id="tva:4748048"/>
<keyword evidence="3" id="KW-0804">Transcription</keyword>
<proteinExistence type="predicted"/>
<dbReference type="InterPro" id="IPR009057">
    <property type="entry name" value="Homeodomain-like_sf"/>
</dbReference>
<dbReference type="SUPFAM" id="SSF46689">
    <property type="entry name" value="Homeodomain-like"/>
    <property type="match status" value="2"/>
</dbReference>
<feature type="domain" description="Myb-like" evidence="5">
    <location>
        <begin position="80"/>
        <end position="132"/>
    </location>
</feature>
<dbReference type="VEuPathDB" id="TrichDB:TVAGG3_0708080"/>
<gene>
    <name evidence="7" type="ORF">TVAG_036770</name>
</gene>
<dbReference type="InterPro" id="IPR001005">
    <property type="entry name" value="SANT/Myb"/>
</dbReference>
<dbReference type="SMART" id="SM00717">
    <property type="entry name" value="SANT"/>
    <property type="match status" value="2"/>
</dbReference>
<dbReference type="Pfam" id="PF13921">
    <property type="entry name" value="Myb_DNA-bind_6"/>
    <property type="match status" value="1"/>
</dbReference>
<accession>A2FXJ8</accession>
<evidence type="ECO:0000256" key="2">
    <source>
        <dbReference type="ARBA" id="ARBA00023125"/>
    </source>
</evidence>
<dbReference type="PANTHER" id="PTHR46621">
    <property type="entry name" value="SNRNA-ACTIVATING PROTEIN COMPLEX SUBUNIT 4"/>
    <property type="match status" value="1"/>
</dbReference>
<dbReference type="SMR" id="A2FXJ8"/>
<dbReference type="eggNOG" id="KOG0048">
    <property type="taxonomic scope" value="Eukaryota"/>
</dbReference>
<dbReference type="EMBL" id="DS114114">
    <property type="protein sequence ID" value="EAX90365.1"/>
    <property type="molecule type" value="Genomic_DNA"/>
</dbReference>
<reference evidence="7" key="1">
    <citation type="submission" date="2006-10" db="EMBL/GenBank/DDBJ databases">
        <authorList>
            <person name="Amadeo P."/>
            <person name="Zhao Q."/>
            <person name="Wortman J."/>
            <person name="Fraser-Liggett C."/>
            <person name="Carlton J."/>
        </authorList>
    </citation>
    <scope>NUCLEOTIDE SEQUENCE</scope>
    <source>
        <strain evidence="7">G3</strain>
    </source>
</reference>
<keyword evidence="1" id="KW-0805">Transcription regulation</keyword>
<evidence type="ECO:0000256" key="3">
    <source>
        <dbReference type="ARBA" id="ARBA00023163"/>
    </source>
</evidence>
<evidence type="ECO:0000313" key="8">
    <source>
        <dbReference type="Proteomes" id="UP000001542"/>
    </source>
</evidence>
<dbReference type="GO" id="GO:0000978">
    <property type="term" value="F:RNA polymerase II cis-regulatory region sequence-specific DNA binding"/>
    <property type="evidence" value="ECO:0000318"/>
    <property type="project" value="GO_Central"/>
</dbReference>
<dbReference type="InParanoid" id="A2FXJ8"/>
<dbReference type="Gene3D" id="1.10.10.60">
    <property type="entry name" value="Homeodomain-like"/>
    <property type="match status" value="2"/>
</dbReference>
<keyword evidence="8" id="KW-1185">Reference proteome</keyword>
<dbReference type="PANTHER" id="PTHR46621:SF1">
    <property type="entry name" value="SNRNA-ACTIVATING PROTEIN COMPLEX SUBUNIT 4"/>
    <property type="match status" value="1"/>
</dbReference>
<evidence type="ECO:0000259" key="6">
    <source>
        <dbReference type="PROSITE" id="PS51294"/>
    </source>
</evidence>
<dbReference type="CDD" id="cd00167">
    <property type="entry name" value="SANT"/>
    <property type="match status" value="2"/>
</dbReference>
<keyword evidence="4" id="KW-0539">Nucleus</keyword>